<sequence>GSGSSSYGIRTVAVTTDTPANYGLRVQAGGSGITDNYGVYIDNTSGGDYNYPIYQAGTTGTNVFNADTLLDGGAMLTSPYGGFGRFVNHLAYSEMFNQASWTKSGVTVSADATAAPDGPTSADRIDDDGAVGGGYVSQNETMADAGEEWVFSVWIKDNNTSGDISIEIDDNGSGSSTTLDIDPPTEWKRYWLTHTGTTGATQMTVIINHTTSLSDQFYVWGAQFEDFSTPGVYISTYNTAFTNTHYGLSLEGSDNIVLGKYARTDNAT</sequence>
<feature type="non-terminal residue" evidence="1">
    <location>
        <position position="1"/>
    </location>
</feature>
<accession>X0WH77</accession>
<dbReference type="Gene3D" id="2.60.120.260">
    <property type="entry name" value="Galactose-binding domain-like"/>
    <property type="match status" value="1"/>
</dbReference>
<protein>
    <recommendedName>
        <fullName evidence="2">CBM-cenC domain-containing protein</fullName>
    </recommendedName>
</protein>
<reference evidence="1" key="1">
    <citation type="journal article" date="2014" name="Front. Microbiol.">
        <title>High frequency of phylogenetically diverse reductive dehalogenase-homologous genes in deep subseafloor sedimentary metagenomes.</title>
        <authorList>
            <person name="Kawai M."/>
            <person name="Futagami T."/>
            <person name="Toyoda A."/>
            <person name="Takaki Y."/>
            <person name="Nishi S."/>
            <person name="Hori S."/>
            <person name="Arai W."/>
            <person name="Tsubouchi T."/>
            <person name="Morono Y."/>
            <person name="Uchiyama I."/>
            <person name="Ito T."/>
            <person name="Fujiyama A."/>
            <person name="Inagaki F."/>
            <person name="Takami H."/>
        </authorList>
    </citation>
    <scope>NUCLEOTIDE SEQUENCE</scope>
    <source>
        <strain evidence="1">Expedition CK06-06</strain>
    </source>
</reference>
<name>X0WH77_9ZZZZ</name>
<proteinExistence type="predicted"/>
<dbReference type="AlphaFoldDB" id="X0WH77"/>
<feature type="non-terminal residue" evidence="1">
    <location>
        <position position="268"/>
    </location>
</feature>
<gene>
    <name evidence="1" type="ORF">S01H1_39323</name>
</gene>
<organism evidence="1">
    <name type="scientific">marine sediment metagenome</name>
    <dbReference type="NCBI Taxonomy" id="412755"/>
    <lineage>
        <taxon>unclassified sequences</taxon>
        <taxon>metagenomes</taxon>
        <taxon>ecological metagenomes</taxon>
    </lineage>
</organism>
<dbReference type="EMBL" id="BARS01024808">
    <property type="protein sequence ID" value="GAG12046.1"/>
    <property type="molecule type" value="Genomic_DNA"/>
</dbReference>
<comment type="caution">
    <text evidence="1">The sequence shown here is derived from an EMBL/GenBank/DDBJ whole genome shotgun (WGS) entry which is preliminary data.</text>
</comment>
<evidence type="ECO:0008006" key="2">
    <source>
        <dbReference type="Google" id="ProtNLM"/>
    </source>
</evidence>
<evidence type="ECO:0000313" key="1">
    <source>
        <dbReference type="EMBL" id="GAG12046.1"/>
    </source>
</evidence>